<protein>
    <submittedName>
        <fullName evidence="4">Putative membrane protein</fullName>
    </submittedName>
</protein>
<dbReference type="RefSeq" id="WP_179790680.1">
    <property type="nucleotide sequence ID" value="NZ_BAAARR010000036.1"/>
</dbReference>
<accession>A0A852ZJ60</accession>
<evidence type="ECO:0000259" key="3">
    <source>
        <dbReference type="Pfam" id="PF09990"/>
    </source>
</evidence>
<dbReference type="EMBL" id="JACBZH010000001">
    <property type="protein sequence ID" value="NYH93141.1"/>
    <property type="molecule type" value="Genomic_DNA"/>
</dbReference>
<feature type="transmembrane region" description="Helical" evidence="2">
    <location>
        <begin position="63"/>
        <end position="85"/>
    </location>
</feature>
<keyword evidence="5" id="KW-1185">Reference proteome</keyword>
<feature type="domain" description="DUF2231" evidence="3">
    <location>
        <begin position="23"/>
        <end position="158"/>
    </location>
</feature>
<keyword evidence="2" id="KW-1133">Transmembrane helix</keyword>
<feature type="region of interest" description="Disordered" evidence="1">
    <location>
        <begin position="168"/>
        <end position="210"/>
    </location>
</feature>
<dbReference type="Proteomes" id="UP000579605">
    <property type="component" value="Unassembled WGS sequence"/>
</dbReference>
<keyword evidence="2" id="KW-0812">Transmembrane</keyword>
<sequence length="210" mass="20671">MAGAGTSRLPAKRPATLAAGPYGHPLHPALVTVPIGCWVASFVFDVVSRFSSMPVLFAEASHWLVGIGIVGAVVAAAVGLLDFLIIPGRTRAYRAAVLHMSLNLVVIVLYVVNFFVRANPLGPVGWGQLILSAVGLSLLGGSGYLGGELAFRYGVRVAAESIQAAGFEPDGSGGSGGSGGGSGSGGSGGSGGGSGSGKAGGSGGVPPKRD</sequence>
<proteinExistence type="predicted"/>
<dbReference type="InterPro" id="IPR019251">
    <property type="entry name" value="DUF2231_TM"/>
</dbReference>
<feature type="transmembrane region" description="Helical" evidence="2">
    <location>
        <begin position="128"/>
        <end position="146"/>
    </location>
</feature>
<dbReference type="AlphaFoldDB" id="A0A852ZJ60"/>
<evidence type="ECO:0000256" key="1">
    <source>
        <dbReference type="SAM" id="MobiDB-lite"/>
    </source>
</evidence>
<comment type="caution">
    <text evidence="4">The sequence shown here is derived from an EMBL/GenBank/DDBJ whole genome shotgun (WGS) entry which is preliminary data.</text>
</comment>
<evidence type="ECO:0000313" key="5">
    <source>
        <dbReference type="Proteomes" id="UP000579605"/>
    </source>
</evidence>
<keyword evidence="2" id="KW-0472">Membrane</keyword>
<evidence type="ECO:0000313" key="4">
    <source>
        <dbReference type="EMBL" id="NYH93141.1"/>
    </source>
</evidence>
<reference evidence="4 5" key="1">
    <citation type="submission" date="2020-07" db="EMBL/GenBank/DDBJ databases">
        <title>Sequencing the genomes of 1000 actinobacteria strains.</title>
        <authorList>
            <person name="Klenk H.-P."/>
        </authorList>
    </citation>
    <scope>NUCLEOTIDE SEQUENCE [LARGE SCALE GENOMIC DNA]</scope>
    <source>
        <strain evidence="4 5">DSM 18448</strain>
    </source>
</reference>
<organism evidence="4 5">
    <name type="scientific">Actinopolymorpha rutila</name>
    <dbReference type="NCBI Taxonomy" id="446787"/>
    <lineage>
        <taxon>Bacteria</taxon>
        <taxon>Bacillati</taxon>
        <taxon>Actinomycetota</taxon>
        <taxon>Actinomycetes</taxon>
        <taxon>Propionibacteriales</taxon>
        <taxon>Actinopolymorphaceae</taxon>
        <taxon>Actinopolymorpha</taxon>
    </lineage>
</organism>
<gene>
    <name evidence="4" type="ORF">F4554_005779</name>
</gene>
<name>A0A852ZJ60_9ACTN</name>
<evidence type="ECO:0000256" key="2">
    <source>
        <dbReference type="SAM" id="Phobius"/>
    </source>
</evidence>
<feature type="compositionally biased region" description="Gly residues" evidence="1">
    <location>
        <begin position="171"/>
        <end position="204"/>
    </location>
</feature>
<feature type="transmembrane region" description="Helical" evidence="2">
    <location>
        <begin position="97"/>
        <end position="116"/>
    </location>
</feature>
<dbReference type="Pfam" id="PF09990">
    <property type="entry name" value="DUF2231"/>
    <property type="match status" value="1"/>
</dbReference>